<protein>
    <submittedName>
        <fullName evidence="2">Uncharacterized protein</fullName>
    </submittedName>
</protein>
<dbReference type="AlphaFoldDB" id="X1F6S6"/>
<reference evidence="2" key="1">
    <citation type="journal article" date="2014" name="Front. Microbiol.">
        <title>High frequency of phylogenetically diverse reductive dehalogenase-homologous genes in deep subseafloor sedimentary metagenomes.</title>
        <authorList>
            <person name="Kawai M."/>
            <person name="Futagami T."/>
            <person name="Toyoda A."/>
            <person name="Takaki Y."/>
            <person name="Nishi S."/>
            <person name="Hori S."/>
            <person name="Arai W."/>
            <person name="Tsubouchi T."/>
            <person name="Morono Y."/>
            <person name="Uchiyama I."/>
            <person name="Ito T."/>
            <person name="Fujiyama A."/>
            <person name="Inagaki F."/>
            <person name="Takami H."/>
        </authorList>
    </citation>
    <scope>NUCLEOTIDE SEQUENCE</scope>
    <source>
        <strain evidence="2">Expedition CK06-06</strain>
    </source>
</reference>
<comment type="caution">
    <text evidence="2">The sequence shown here is derived from an EMBL/GenBank/DDBJ whole genome shotgun (WGS) entry which is preliminary data.</text>
</comment>
<gene>
    <name evidence="2" type="ORF">S03H2_18791</name>
</gene>
<sequence>MKGLALGGIVAIAAILIHSITDFNLHISANMVLFTVVLSLTAVTAFYKAKQEK</sequence>
<keyword evidence="1" id="KW-0472">Membrane</keyword>
<accession>X1F6S6</accession>
<organism evidence="2">
    <name type="scientific">marine sediment metagenome</name>
    <dbReference type="NCBI Taxonomy" id="412755"/>
    <lineage>
        <taxon>unclassified sequences</taxon>
        <taxon>metagenomes</taxon>
        <taxon>ecological metagenomes</taxon>
    </lineage>
</organism>
<name>X1F6S6_9ZZZZ</name>
<evidence type="ECO:0000256" key="1">
    <source>
        <dbReference type="SAM" id="Phobius"/>
    </source>
</evidence>
<keyword evidence="1" id="KW-1133">Transmembrane helix</keyword>
<dbReference type="EMBL" id="BARU01009768">
    <property type="protein sequence ID" value="GAH41341.1"/>
    <property type="molecule type" value="Genomic_DNA"/>
</dbReference>
<keyword evidence="1" id="KW-0812">Transmembrane</keyword>
<proteinExistence type="predicted"/>
<feature type="transmembrane region" description="Helical" evidence="1">
    <location>
        <begin position="29"/>
        <end position="47"/>
    </location>
</feature>
<evidence type="ECO:0000313" key="2">
    <source>
        <dbReference type="EMBL" id="GAH41341.1"/>
    </source>
</evidence>